<keyword evidence="2" id="KW-0560">Oxidoreductase</keyword>
<dbReference type="Gene3D" id="3.30.360.10">
    <property type="entry name" value="Dihydrodipicolinate Reductase, domain 2"/>
    <property type="match status" value="1"/>
</dbReference>
<dbReference type="PANTHER" id="PTHR22604">
    <property type="entry name" value="OXIDOREDUCTASES"/>
    <property type="match status" value="1"/>
</dbReference>
<feature type="domain" description="Gfo/Idh/MocA-like oxidoreductase N-terminal" evidence="3">
    <location>
        <begin position="20"/>
        <end position="136"/>
    </location>
</feature>
<dbReference type="InterPro" id="IPR050984">
    <property type="entry name" value="Gfo/Idh/MocA_domain"/>
</dbReference>
<dbReference type="InterPro" id="IPR000683">
    <property type="entry name" value="Gfo/Idh/MocA-like_OxRdtase_N"/>
</dbReference>
<dbReference type="Pfam" id="PF01408">
    <property type="entry name" value="GFO_IDH_MocA"/>
    <property type="match status" value="1"/>
</dbReference>
<evidence type="ECO:0000256" key="1">
    <source>
        <dbReference type="ARBA" id="ARBA00010928"/>
    </source>
</evidence>
<reference evidence="5" key="1">
    <citation type="submission" date="2020-05" db="EMBL/GenBank/DDBJ databases">
        <authorList>
            <person name="Chiriac C."/>
            <person name="Salcher M."/>
            <person name="Ghai R."/>
            <person name="Kavagutti S V."/>
        </authorList>
    </citation>
    <scope>NUCLEOTIDE SEQUENCE</scope>
</reference>
<dbReference type="InterPro" id="IPR055170">
    <property type="entry name" value="GFO_IDH_MocA-like_dom"/>
</dbReference>
<dbReference type="Pfam" id="PF22725">
    <property type="entry name" value="GFO_IDH_MocA_C3"/>
    <property type="match status" value="1"/>
</dbReference>
<comment type="similarity">
    <text evidence="1">Belongs to the Gfo/Idh/MocA family.</text>
</comment>
<proteinExistence type="inferred from homology"/>
<accession>A0A6J6D3Y8</accession>
<dbReference type="PANTHER" id="PTHR22604:SF105">
    <property type="entry name" value="TRANS-1,2-DIHYDROBENZENE-1,2-DIOL DEHYDROGENASE"/>
    <property type="match status" value="1"/>
</dbReference>
<organism evidence="5">
    <name type="scientific">freshwater metagenome</name>
    <dbReference type="NCBI Taxonomy" id="449393"/>
    <lineage>
        <taxon>unclassified sequences</taxon>
        <taxon>metagenomes</taxon>
        <taxon>ecological metagenomes</taxon>
    </lineage>
</organism>
<dbReference type="SUPFAM" id="SSF51735">
    <property type="entry name" value="NAD(P)-binding Rossmann-fold domains"/>
    <property type="match status" value="1"/>
</dbReference>
<protein>
    <submittedName>
        <fullName evidence="5">Unannotated protein</fullName>
    </submittedName>
</protein>
<evidence type="ECO:0000259" key="3">
    <source>
        <dbReference type="Pfam" id="PF01408"/>
    </source>
</evidence>
<evidence type="ECO:0000313" key="5">
    <source>
        <dbReference type="EMBL" id="CAB4558721.1"/>
    </source>
</evidence>
<feature type="domain" description="GFO/IDH/MocA-like oxidoreductase" evidence="4">
    <location>
        <begin position="150"/>
        <end position="259"/>
    </location>
</feature>
<dbReference type="AlphaFoldDB" id="A0A6J6D3Y8"/>
<evidence type="ECO:0000259" key="4">
    <source>
        <dbReference type="Pfam" id="PF22725"/>
    </source>
</evidence>
<dbReference type="GO" id="GO:0000166">
    <property type="term" value="F:nucleotide binding"/>
    <property type="evidence" value="ECO:0007669"/>
    <property type="project" value="InterPro"/>
</dbReference>
<sequence length="348" mass="36726">MLPTSLPSPRIIDPASVSPLRWGIIGPGGIAASFADAVHNYTTQRIVAVASKTPGRGEAFATPRNIEIVLDSYDALVTHPDVDVVYVATTHEFHKEHALLAIAAGKHVLIEKPCALNRADVETIEAAAKAAGVLAMEAMWTRYLPQTDVIRQVLSEGILGELSLVVSDFGQDLRGVPRCMSSVSGGGLLDLGIYNFAFSSLVLGNATSITTTGKLTLTGVDETTTTFFSYSNGARAVATVSLATYTPTAASISGVNGMITVDTPFFTPTGLTLYGPDFNPKPVARWNDESGIREHEGLGYQATALASFVDQGILDSPARPLAEVANDIGLLEQARHQIGAFLDGEARG</sequence>
<dbReference type="InterPro" id="IPR036291">
    <property type="entry name" value="NAD(P)-bd_dom_sf"/>
</dbReference>
<dbReference type="EMBL" id="CAEZTD010000032">
    <property type="protein sequence ID" value="CAB4558721.1"/>
    <property type="molecule type" value="Genomic_DNA"/>
</dbReference>
<dbReference type="GO" id="GO:0016491">
    <property type="term" value="F:oxidoreductase activity"/>
    <property type="evidence" value="ECO:0007669"/>
    <property type="project" value="UniProtKB-KW"/>
</dbReference>
<name>A0A6J6D3Y8_9ZZZZ</name>
<gene>
    <name evidence="5" type="ORF">UFOPK1591_00576</name>
</gene>
<evidence type="ECO:0000256" key="2">
    <source>
        <dbReference type="ARBA" id="ARBA00023002"/>
    </source>
</evidence>
<dbReference type="SUPFAM" id="SSF55347">
    <property type="entry name" value="Glyceraldehyde-3-phosphate dehydrogenase-like, C-terminal domain"/>
    <property type="match status" value="1"/>
</dbReference>
<dbReference type="Gene3D" id="3.40.50.720">
    <property type="entry name" value="NAD(P)-binding Rossmann-like Domain"/>
    <property type="match status" value="1"/>
</dbReference>